<dbReference type="EMBL" id="DRTU01000162">
    <property type="protein sequence ID" value="HHI00575.1"/>
    <property type="molecule type" value="Genomic_DNA"/>
</dbReference>
<evidence type="ECO:0000313" key="1">
    <source>
        <dbReference type="EMBL" id="HHI00575.1"/>
    </source>
</evidence>
<accession>A0A7C5JWM6</accession>
<sequence length="105" mass="12144">MDITTDLIIFSQAFPPEKGGNASRMGDLYKYLTKFGVKIMPPLHIVAEGFFSFIRISWYSKAIQLHHLIWDAPIKYFVLVDGLRLKSASKQWLQPLFLLFGYPSY</sequence>
<dbReference type="AlphaFoldDB" id="A0A7C5JWM6"/>
<dbReference type="Proteomes" id="UP000886217">
    <property type="component" value="Unassembled WGS sequence"/>
</dbReference>
<proteinExistence type="predicted"/>
<protein>
    <submittedName>
        <fullName evidence="1">Uncharacterized protein</fullName>
    </submittedName>
</protein>
<comment type="caution">
    <text evidence="1">The sequence shown here is derived from an EMBL/GenBank/DDBJ whole genome shotgun (WGS) entry which is preliminary data.</text>
</comment>
<name>A0A7C5JWM6_THELI</name>
<reference evidence="1" key="1">
    <citation type="journal article" date="2020" name="mSystems">
        <title>Genome- and Community-Level Interaction Insights into Carbon Utilization and Element Cycling Functions of Hydrothermarchaeota in Hydrothermal Sediment.</title>
        <authorList>
            <person name="Zhou Z."/>
            <person name="Liu Y."/>
            <person name="Xu W."/>
            <person name="Pan J."/>
            <person name="Luo Z.H."/>
            <person name="Li M."/>
        </authorList>
    </citation>
    <scope>NUCLEOTIDE SEQUENCE [LARGE SCALE GENOMIC DNA]</scope>
    <source>
        <strain evidence="1">HyVt-93</strain>
    </source>
</reference>
<organism evidence="1">
    <name type="scientific">Thermococcus litoralis</name>
    <dbReference type="NCBI Taxonomy" id="2265"/>
    <lineage>
        <taxon>Archaea</taxon>
        <taxon>Methanobacteriati</taxon>
        <taxon>Methanobacteriota</taxon>
        <taxon>Thermococci</taxon>
        <taxon>Thermococcales</taxon>
        <taxon>Thermococcaceae</taxon>
        <taxon>Thermococcus</taxon>
    </lineage>
</organism>
<gene>
    <name evidence="1" type="ORF">ENL40_03740</name>
</gene>